<evidence type="ECO:0000313" key="8">
    <source>
        <dbReference type="Proteomes" id="UP000029553"/>
    </source>
</evidence>
<protein>
    <submittedName>
        <fullName evidence="7">D-2-hydroxyacid dehydrogenase</fullName>
    </submittedName>
</protein>
<dbReference type="SUPFAM" id="SSF52283">
    <property type="entry name" value="Formate/glycerate dehydrogenase catalytic domain-like"/>
    <property type="match status" value="1"/>
</dbReference>
<sequence>MSIHESPNPQRPWLLLLTALAPAMRERLQLQFELLEAAGIGSARRSELCAQVRAMLCNAQSIVSREQMQQWPALELIVVIGVGRDGIDLEAAAELGIKVSKAPDVCSEDIADHTLALLLAATRQIVQAHEFVRQGRWLQGRYPPTLRFSGQRMGIVGLGRIGRAVARRSQAFDLTIAYTGRAPKDDVPYRWCDSVRELAAEVDFLVVCASGGPATRGLIDAEVLQALGPQGVLVNVGRGSIVDEVALQQALQERTIAAAALDVFAHEPQVPEALMDLPSTVLTPHMASSTLQGLQAMLAQAEADLLEHFGLPEITD</sequence>
<organism evidence="7 8">
    <name type="scientific">Comamonas testosteroni</name>
    <name type="common">Pseudomonas testosteroni</name>
    <dbReference type="NCBI Taxonomy" id="285"/>
    <lineage>
        <taxon>Bacteria</taxon>
        <taxon>Pseudomonadati</taxon>
        <taxon>Pseudomonadota</taxon>
        <taxon>Betaproteobacteria</taxon>
        <taxon>Burkholderiales</taxon>
        <taxon>Comamonadaceae</taxon>
        <taxon>Comamonas</taxon>
    </lineage>
</organism>
<keyword evidence="2 4" id="KW-0560">Oxidoreductase</keyword>
<proteinExistence type="inferred from homology"/>
<dbReference type="GO" id="GO:0030267">
    <property type="term" value="F:glyoxylate reductase (NADPH) activity"/>
    <property type="evidence" value="ECO:0007669"/>
    <property type="project" value="TreeGrafter"/>
</dbReference>
<dbReference type="GO" id="GO:0051287">
    <property type="term" value="F:NAD binding"/>
    <property type="evidence" value="ECO:0007669"/>
    <property type="project" value="InterPro"/>
</dbReference>
<dbReference type="InterPro" id="IPR006140">
    <property type="entry name" value="D-isomer_DH_NAD-bd"/>
</dbReference>
<evidence type="ECO:0000256" key="3">
    <source>
        <dbReference type="ARBA" id="ARBA00023027"/>
    </source>
</evidence>
<dbReference type="SUPFAM" id="SSF51735">
    <property type="entry name" value="NAD(P)-binding Rossmann-fold domains"/>
    <property type="match status" value="1"/>
</dbReference>
<dbReference type="PANTHER" id="PTHR10996">
    <property type="entry name" value="2-HYDROXYACID DEHYDROGENASE-RELATED"/>
    <property type="match status" value="1"/>
</dbReference>
<comment type="similarity">
    <text evidence="4">Belongs to the D-isomer specific 2-hydroxyacid dehydrogenase family.</text>
</comment>
<dbReference type="InterPro" id="IPR036291">
    <property type="entry name" value="NAD(P)-bd_dom_sf"/>
</dbReference>
<dbReference type="GO" id="GO:0016618">
    <property type="term" value="F:hydroxypyruvate reductase [NAD(P)H] activity"/>
    <property type="evidence" value="ECO:0007669"/>
    <property type="project" value="TreeGrafter"/>
</dbReference>
<evidence type="ECO:0000259" key="6">
    <source>
        <dbReference type="Pfam" id="PF02826"/>
    </source>
</evidence>
<evidence type="ECO:0000256" key="4">
    <source>
        <dbReference type="RuleBase" id="RU003719"/>
    </source>
</evidence>
<keyword evidence="1" id="KW-0521">NADP</keyword>
<keyword evidence="3" id="KW-0520">NAD</keyword>
<dbReference type="AlphaFoldDB" id="A0A096FPS5"/>
<dbReference type="InterPro" id="IPR006139">
    <property type="entry name" value="D-isomer_2_OHA_DH_cat_dom"/>
</dbReference>
<comment type="caution">
    <text evidence="7">The sequence shown here is derived from an EMBL/GenBank/DDBJ whole genome shotgun (WGS) entry which is preliminary data.</text>
</comment>
<gene>
    <name evidence="7" type="ORF">P353_00550</name>
</gene>
<dbReference type="FunFam" id="3.40.50.720:FF:000213">
    <property type="entry name" value="Putative 2-hydroxyacid dehydrogenase"/>
    <property type="match status" value="1"/>
</dbReference>
<accession>A0A096FPS5</accession>
<dbReference type="InterPro" id="IPR050223">
    <property type="entry name" value="D-isomer_2-hydroxyacid_DH"/>
</dbReference>
<dbReference type="CDD" id="cd12156">
    <property type="entry name" value="HPPR"/>
    <property type="match status" value="1"/>
</dbReference>
<dbReference type="RefSeq" id="WP_034364197.1">
    <property type="nucleotide sequence ID" value="NZ_AWOR01000001.1"/>
</dbReference>
<dbReference type="Pfam" id="PF02826">
    <property type="entry name" value="2-Hacid_dh_C"/>
    <property type="match status" value="1"/>
</dbReference>
<evidence type="ECO:0000256" key="1">
    <source>
        <dbReference type="ARBA" id="ARBA00022857"/>
    </source>
</evidence>
<feature type="domain" description="D-isomer specific 2-hydroxyacid dehydrogenase catalytic" evidence="5">
    <location>
        <begin position="19"/>
        <end position="301"/>
    </location>
</feature>
<dbReference type="GO" id="GO:0005829">
    <property type="term" value="C:cytosol"/>
    <property type="evidence" value="ECO:0007669"/>
    <property type="project" value="TreeGrafter"/>
</dbReference>
<reference evidence="7 8" key="1">
    <citation type="submission" date="2013-09" db="EMBL/GenBank/DDBJ databases">
        <title>High correlation between genotypes and phenotypes of environmental bacteria Comamonas testosteroni strains.</title>
        <authorList>
            <person name="Liu L."/>
            <person name="Zhu W."/>
            <person name="Xia X."/>
            <person name="Xu B."/>
            <person name="Luo M."/>
            <person name="Wang G."/>
        </authorList>
    </citation>
    <scope>NUCLEOTIDE SEQUENCE [LARGE SCALE GENOMIC DNA]</scope>
    <source>
        <strain evidence="7 8">JL40</strain>
    </source>
</reference>
<evidence type="ECO:0000256" key="2">
    <source>
        <dbReference type="ARBA" id="ARBA00023002"/>
    </source>
</evidence>
<feature type="domain" description="D-isomer specific 2-hydroxyacid dehydrogenase NAD-binding" evidence="6">
    <location>
        <begin position="115"/>
        <end position="287"/>
    </location>
</feature>
<dbReference type="Pfam" id="PF00389">
    <property type="entry name" value="2-Hacid_dh"/>
    <property type="match status" value="1"/>
</dbReference>
<evidence type="ECO:0000313" key="7">
    <source>
        <dbReference type="EMBL" id="KGH31768.1"/>
    </source>
</evidence>
<dbReference type="Proteomes" id="UP000029553">
    <property type="component" value="Unassembled WGS sequence"/>
</dbReference>
<dbReference type="PANTHER" id="PTHR10996:SF178">
    <property type="entry name" value="2-HYDROXYACID DEHYDROGENASE YGL185C-RELATED"/>
    <property type="match status" value="1"/>
</dbReference>
<dbReference type="EMBL" id="AWOR01000001">
    <property type="protein sequence ID" value="KGH31768.1"/>
    <property type="molecule type" value="Genomic_DNA"/>
</dbReference>
<evidence type="ECO:0000259" key="5">
    <source>
        <dbReference type="Pfam" id="PF00389"/>
    </source>
</evidence>
<dbReference type="Gene3D" id="3.40.50.720">
    <property type="entry name" value="NAD(P)-binding Rossmann-like Domain"/>
    <property type="match status" value="2"/>
</dbReference>
<name>A0A096FPS5_COMTE</name>